<dbReference type="Proteomes" id="UP000233256">
    <property type="component" value="Unassembled WGS sequence"/>
</dbReference>
<organism evidence="1 2">
    <name type="scientific">Candidatus Wallbacteria bacterium HGW-Wallbacteria-1</name>
    <dbReference type="NCBI Taxonomy" id="2013854"/>
    <lineage>
        <taxon>Bacteria</taxon>
        <taxon>Candidatus Walliibacteriota</taxon>
    </lineage>
</organism>
<sequence length="462" mass="47918">TPDFSFTSNTVSNPFYGTKVAQYIAGTNTQLVVSPGVNALVAENPVLNPGAVGDPPIAYNVSGSGSYCEGTGGLMVGLDGSQLGVDYTMMPGSVVVAGTGSAISFGMQLAGTYTVSGTADGTVTTIAGTSAMLGSAVITEIPATTVEVTESACDTYTWAVNNVTYTESGNYTEVVGCVTNILHLTITASSTVEVTEAACDTYTWAVNGVTYNTSGDYTFVDGCITNILHLTITTSVTPAVSIVEDANNVVAGTLVTFTPTPVNGGTPTYQWYVNGILAGSGATYAYVAENGDQVYVVMTTSLGCVTFPTATSNTIIMTVNPVVPATTTWTGAVDSEWFNPGNWGNGIPGTISQVIIPGGLPNYPTLMLPTSIAGITINNGGSFIGSEFLTTASALVKRDVVNSDFHLISSPVTTTTFGEVFPLNQLQVWAREYNETTGDWDNLTIGDFMSVGKGYSVQMTQP</sequence>
<feature type="non-terminal residue" evidence="1">
    <location>
        <position position="1"/>
    </location>
</feature>
<accession>A0A2N1PGA4</accession>
<name>A0A2N1PGA4_9BACT</name>
<comment type="caution">
    <text evidence="1">The sequence shown here is derived from an EMBL/GenBank/DDBJ whole genome shotgun (WGS) entry which is preliminary data.</text>
</comment>
<feature type="non-terminal residue" evidence="1">
    <location>
        <position position="462"/>
    </location>
</feature>
<evidence type="ECO:0000313" key="1">
    <source>
        <dbReference type="EMBL" id="PKK87364.1"/>
    </source>
</evidence>
<protein>
    <submittedName>
        <fullName evidence="1">Uncharacterized protein</fullName>
    </submittedName>
</protein>
<dbReference type="EMBL" id="PGXC01000164">
    <property type="protein sequence ID" value="PKK87364.1"/>
    <property type="molecule type" value="Genomic_DNA"/>
</dbReference>
<dbReference type="AlphaFoldDB" id="A0A2N1PGA4"/>
<gene>
    <name evidence="1" type="ORF">CVV64_22220</name>
</gene>
<reference evidence="1 2" key="1">
    <citation type="journal article" date="2017" name="ISME J.">
        <title>Potential for microbial H2 and metal transformations associated with novel bacteria and archaea in deep terrestrial subsurface sediments.</title>
        <authorList>
            <person name="Hernsdorf A.W."/>
            <person name="Amano Y."/>
            <person name="Miyakawa K."/>
            <person name="Ise K."/>
            <person name="Suzuki Y."/>
            <person name="Anantharaman K."/>
            <person name="Probst A."/>
            <person name="Burstein D."/>
            <person name="Thomas B.C."/>
            <person name="Banfield J.F."/>
        </authorList>
    </citation>
    <scope>NUCLEOTIDE SEQUENCE [LARGE SCALE GENOMIC DNA]</scope>
    <source>
        <strain evidence="1">HGW-Wallbacteria-1</strain>
    </source>
</reference>
<evidence type="ECO:0000313" key="2">
    <source>
        <dbReference type="Proteomes" id="UP000233256"/>
    </source>
</evidence>
<proteinExistence type="predicted"/>